<feature type="region of interest" description="Disordered" evidence="1">
    <location>
        <begin position="32"/>
        <end position="69"/>
    </location>
</feature>
<evidence type="ECO:0000313" key="5">
    <source>
        <dbReference type="Proteomes" id="UP000218689"/>
    </source>
</evidence>
<dbReference type="EMBL" id="BEDT01000004">
    <property type="protein sequence ID" value="GAX48028.1"/>
    <property type="molecule type" value="Genomic_DNA"/>
</dbReference>
<protein>
    <recommendedName>
        <fullName evidence="6">Gram-positive cocci surface proteins LPxTG domain-containing protein</fullName>
    </recommendedName>
</protein>
<feature type="transmembrane region" description="Helical" evidence="2">
    <location>
        <begin position="91"/>
        <end position="110"/>
    </location>
</feature>
<evidence type="ECO:0000313" key="4">
    <source>
        <dbReference type="EMBL" id="GAX48028.1"/>
    </source>
</evidence>
<comment type="caution">
    <text evidence="4">The sequence shown here is derived from an EMBL/GenBank/DDBJ whole genome shotgun (WGS) entry which is preliminary data.</text>
</comment>
<proteinExistence type="predicted"/>
<reference evidence="5" key="1">
    <citation type="submission" date="2017-08" db="EMBL/GenBank/DDBJ databases">
        <title>Draft genome sequence of Lactococcus sp. strain Rs-Y01, isolated from the gut of the lower termite Reticulitermes speratus.</title>
        <authorList>
            <person name="Ohkuma M."/>
            <person name="Yuki M."/>
        </authorList>
    </citation>
    <scope>NUCLEOTIDE SEQUENCE [LARGE SCALE GENOMIC DNA]</scope>
    <source>
        <strain evidence="5">Rs-Y01</strain>
    </source>
</reference>
<feature type="compositionally biased region" description="Low complexity" evidence="1">
    <location>
        <begin position="41"/>
        <end position="50"/>
    </location>
</feature>
<evidence type="ECO:0008006" key="6">
    <source>
        <dbReference type="Google" id="ProtNLM"/>
    </source>
</evidence>
<feature type="signal peptide" evidence="3">
    <location>
        <begin position="1"/>
        <end position="20"/>
    </location>
</feature>
<gene>
    <name evidence="4" type="ORF">RsY01_1642</name>
</gene>
<keyword evidence="2" id="KW-1133">Transmembrane helix</keyword>
<dbReference type="RefSeq" id="WP_094785071.1">
    <property type="nucleotide sequence ID" value="NZ_BEDT01000004.1"/>
</dbReference>
<keyword evidence="3" id="KW-0732">Signal</keyword>
<feature type="chain" id="PRO_5039202416" description="Gram-positive cocci surface proteins LPxTG domain-containing protein" evidence="3">
    <location>
        <begin position="21"/>
        <end position="117"/>
    </location>
</feature>
<evidence type="ECO:0000256" key="2">
    <source>
        <dbReference type="SAM" id="Phobius"/>
    </source>
</evidence>
<sequence length="117" mass="12064">MNKKNVLVLMLLLLTLPAAAAFADETDVTTQGNVGFTGKWESPPSSQEPSAATGDRAALEPPPASHLPVTVVDGTGTTAINLPATGEAEQSPVLTTLLGVMLVILVMGGVQSQRSRQ</sequence>
<keyword evidence="5" id="KW-1185">Reference proteome</keyword>
<accession>A0A224X1G4</accession>
<name>A0A224X1G4_9LACT</name>
<keyword evidence="2" id="KW-0472">Membrane</keyword>
<evidence type="ECO:0000256" key="3">
    <source>
        <dbReference type="SAM" id="SignalP"/>
    </source>
</evidence>
<dbReference type="AlphaFoldDB" id="A0A224X1G4"/>
<evidence type="ECO:0000256" key="1">
    <source>
        <dbReference type="SAM" id="MobiDB-lite"/>
    </source>
</evidence>
<keyword evidence="2" id="KW-0812">Transmembrane</keyword>
<dbReference type="Proteomes" id="UP000218689">
    <property type="component" value="Unassembled WGS sequence"/>
</dbReference>
<organism evidence="4 5">
    <name type="scientific">Pseudolactococcus reticulitermitis</name>
    <dbReference type="NCBI Taxonomy" id="2025039"/>
    <lineage>
        <taxon>Bacteria</taxon>
        <taxon>Bacillati</taxon>
        <taxon>Bacillota</taxon>
        <taxon>Bacilli</taxon>
        <taxon>Lactobacillales</taxon>
        <taxon>Streptococcaceae</taxon>
        <taxon>Pseudolactococcus</taxon>
    </lineage>
</organism>